<dbReference type="PANTHER" id="PTHR43649">
    <property type="entry name" value="ARABINOSE-BINDING PROTEIN-RELATED"/>
    <property type="match status" value="1"/>
</dbReference>
<organism evidence="6 7">
    <name type="scientific">Occultella gossypii</name>
    <dbReference type="NCBI Taxonomy" id="2800820"/>
    <lineage>
        <taxon>Bacteria</taxon>
        <taxon>Bacillati</taxon>
        <taxon>Actinomycetota</taxon>
        <taxon>Actinomycetes</taxon>
        <taxon>Micrococcales</taxon>
        <taxon>Ruaniaceae</taxon>
        <taxon>Occultella</taxon>
    </lineage>
</organism>
<dbReference type="InterPro" id="IPR006311">
    <property type="entry name" value="TAT_signal"/>
</dbReference>
<evidence type="ECO:0000256" key="5">
    <source>
        <dbReference type="SAM" id="SignalP"/>
    </source>
</evidence>
<comment type="caution">
    <text evidence="6">The sequence shown here is derived from an EMBL/GenBank/DDBJ whole genome shotgun (WGS) entry which is preliminary data.</text>
</comment>
<evidence type="ECO:0000313" key="6">
    <source>
        <dbReference type="EMBL" id="MBZ2195925.1"/>
    </source>
</evidence>
<gene>
    <name evidence="6" type="ORF">KCQ71_07160</name>
</gene>
<name>A0ABS7S853_9MICO</name>
<dbReference type="SUPFAM" id="SSF53850">
    <property type="entry name" value="Periplasmic binding protein-like II"/>
    <property type="match status" value="1"/>
</dbReference>
<reference evidence="6 7" key="1">
    <citation type="submission" date="2021-04" db="EMBL/GenBank/DDBJ databases">
        <title>Ruania sp. nov., isolated from sandy soil of mangrove forest.</title>
        <authorList>
            <person name="Ge X."/>
            <person name="Huang R."/>
            <person name="Liu W."/>
        </authorList>
    </citation>
    <scope>NUCLEOTIDE SEQUENCE [LARGE SCALE GENOMIC DNA]</scope>
    <source>
        <strain evidence="6 7">N2-46</strain>
    </source>
</reference>
<evidence type="ECO:0000313" key="7">
    <source>
        <dbReference type="Proteomes" id="UP000826651"/>
    </source>
</evidence>
<comment type="similarity">
    <text evidence="2">Belongs to the bacterial solute-binding protein 1 family.</text>
</comment>
<accession>A0ABS7S853</accession>
<dbReference type="InterPro" id="IPR006059">
    <property type="entry name" value="SBP"/>
</dbReference>
<proteinExistence type="inferred from homology"/>
<dbReference type="Proteomes" id="UP000826651">
    <property type="component" value="Unassembled WGS sequence"/>
</dbReference>
<protein>
    <submittedName>
        <fullName evidence="6">Extracellular solute-binding protein</fullName>
    </submittedName>
</protein>
<feature type="chain" id="PRO_5046072637" evidence="5">
    <location>
        <begin position="30"/>
        <end position="549"/>
    </location>
</feature>
<dbReference type="Pfam" id="PF01547">
    <property type="entry name" value="SBP_bac_1"/>
    <property type="match status" value="1"/>
</dbReference>
<comment type="subcellular location">
    <subcellularLocation>
        <location evidence="1">Cell envelope</location>
    </subcellularLocation>
</comment>
<dbReference type="PROSITE" id="PS51318">
    <property type="entry name" value="TAT"/>
    <property type="match status" value="1"/>
</dbReference>
<dbReference type="PROSITE" id="PS51257">
    <property type="entry name" value="PROKAR_LIPOPROTEIN"/>
    <property type="match status" value="1"/>
</dbReference>
<dbReference type="Gene3D" id="3.40.190.10">
    <property type="entry name" value="Periplasmic binding protein-like II"/>
    <property type="match status" value="1"/>
</dbReference>
<sequence>MNPRQPTRIARRSFLTLAAGSAAAVPLLAACGSGPTGSESGPSGGGAAVDVDSVIPDYIPRDIVTPDFPSVDGSTPGYLSFPDEFVASVEEVPGRGSSFTAMTPLWSTVPPGLPDNSYMVTVNEEINADFRFQITDGNAYGEKLQAVLAAESSVPDFVTIPSWTLPPRFGQAAENLFADLTPYLAGDKISKYPNLANISSDAWRCCVFNGKLYGLPYPSDLINSVIFYRHDLTSELGIEVAPANAQEFLDLALELTDPGANRWAMNDMWAGAQLMFRVPDKWILEGGNLVHRVESEAYRQALEFQAELFAAGVVHPDAVAGNEQQARQRFISGEVLITPDGAGGWLSATREAYAGNPGYNQQPVPAFAGDGGTPVIFKGTPSNLFTFIKQTDDTERLEEQLALANYFAAPFGTKEQMLLEYGAEGVHHDLDEANVPTLNETGLREVARTYTWITRPPIVASQVQYPSYVEDFATWMAGAMEYAVDPVFYTQQIVEPPEFGALEQPFIDLEMDIARGRSDISALDAAVENWRSAGGEQLREFYAEYLDEQ</sequence>
<keyword evidence="3" id="KW-0813">Transport</keyword>
<evidence type="ECO:0000256" key="3">
    <source>
        <dbReference type="ARBA" id="ARBA00022448"/>
    </source>
</evidence>
<dbReference type="EMBL" id="JAGSHT010000007">
    <property type="protein sequence ID" value="MBZ2195925.1"/>
    <property type="molecule type" value="Genomic_DNA"/>
</dbReference>
<evidence type="ECO:0000256" key="1">
    <source>
        <dbReference type="ARBA" id="ARBA00004196"/>
    </source>
</evidence>
<keyword evidence="7" id="KW-1185">Reference proteome</keyword>
<evidence type="ECO:0000256" key="2">
    <source>
        <dbReference type="ARBA" id="ARBA00008520"/>
    </source>
</evidence>
<evidence type="ECO:0000256" key="4">
    <source>
        <dbReference type="ARBA" id="ARBA00022729"/>
    </source>
</evidence>
<dbReference type="InterPro" id="IPR050490">
    <property type="entry name" value="Bact_solute-bd_prot1"/>
</dbReference>
<feature type="signal peptide" evidence="5">
    <location>
        <begin position="1"/>
        <end position="29"/>
    </location>
</feature>
<dbReference type="RefSeq" id="WP_223404329.1">
    <property type="nucleotide sequence ID" value="NZ_JAGSHT010000007.1"/>
</dbReference>
<keyword evidence="4 5" id="KW-0732">Signal</keyword>
<dbReference type="PANTHER" id="PTHR43649:SF31">
    <property type="entry name" value="SN-GLYCEROL-3-PHOSPHATE-BINDING PERIPLASMIC PROTEIN UGPB"/>
    <property type="match status" value="1"/>
</dbReference>